<dbReference type="NCBIfam" id="TIGR01301">
    <property type="entry name" value="GPH_sucrose"/>
    <property type="match status" value="1"/>
</dbReference>
<dbReference type="PANTHER" id="PTHR19432:SF70">
    <property type="entry name" value="SUCROSE TRANSPORT PROTEIN SUC1-RELATED"/>
    <property type="match status" value="1"/>
</dbReference>
<dbReference type="Pfam" id="PF13347">
    <property type="entry name" value="MFS_2"/>
    <property type="match status" value="1"/>
</dbReference>
<organism evidence="12 13">
    <name type="scientific">Stylosanthes scabra</name>
    <dbReference type="NCBI Taxonomy" id="79078"/>
    <lineage>
        <taxon>Eukaryota</taxon>
        <taxon>Viridiplantae</taxon>
        <taxon>Streptophyta</taxon>
        <taxon>Embryophyta</taxon>
        <taxon>Tracheophyta</taxon>
        <taxon>Spermatophyta</taxon>
        <taxon>Magnoliopsida</taxon>
        <taxon>eudicotyledons</taxon>
        <taxon>Gunneridae</taxon>
        <taxon>Pentapetalae</taxon>
        <taxon>rosids</taxon>
        <taxon>fabids</taxon>
        <taxon>Fabales</taxon>
        <taxon>Fabaceae</taxon>
        <taxon>Papilionoideae</taxon>
        <taxon>50 kb inversion clade</taxon>
        <taxon>dalbergioids sensu lato</taxon>
        <taxon>Dalbergieae</taxon>
        <taxon>Pterocarpus clade</taxon>
        <taxon>Stylosanthes</taxon>
    </lineage>
</organism>
<keyword evidence="13" id="KW-1185">Reference proteome</keyword>
<feature type="transmembrane region" description="Helical" evidence="11">
    <location>
        <begin position="356"/>
        <end position="374"/>
    </location>
</feature>
<evidence type="ECO:0000256" key="9">
    <source>
        <dbReference type="ARBA" id="ARBA00023136"/>
    </source>
</evidence>
<dbReference type="EMBL" id="JASCZI010212142">
    <property type="protein sequence ID" value="MED6198516.1"/>
    <property type="molecule type" value="Genomic_DNA"/>
</dbReference>
<feature type="transmembrane region" description="Helical" evidence="11">
    <location>
        <begin position="179"/>
        <end position="199"/>
    </location>
</feature>
<dbReference type="InterPro" id="IPR005989">
    <property type="entry name" value="Suc_symporter_pln"/>
</dbReference>
<evidence type="ECO:0000256" key="3">
    <source>
        <dbReference type="ARBA" id="ARBA00007134"/>
    </source>
</evidence>
<comment type="similarity">
    <text evidence="3">Belongs to the glycoside-pentoside-hexuronide (GPH) cation symporter transporter (TC 2.A.2.4) family.</text>
</comment>
<proteinExistence type="inferred from homology"/>
<dbReference type="InterPro" id="IPR036259">
    <property type="entry name" value="MFS_trans_sf"/>
</dbReference>
<keyword evidence="8 11" id="KW-1133">Transmembrane helix</keyword>
<feature type="transmembrane region" description="Helical" evidence="11">
    <location>
        <begin position="439"/>
        <end position="459"/>
    </location>
</feature>
<dbReference type="Gene3D" id="1.20.1250.20">
    <property type="entry name" value="MFS general substrate transporter like domains"/>
    <property type="match status" value="1"/>
</dbReference>
<protein>
    <submittedName>
        <fullName evidence="12">General substrate transporter</fullName>
    </submittedName>
</protein>
<evidence type="ECO:0000256" key="10">
    <source>
        <dbReference type="SAM" id="MobiDB-lite"/>
    </source>
</evidence>
<evidence type="ECO:0000256" key="8">
    <source>
        <dbReference type="ARBA" id="ARBA00022989"/>
    </source>
</evidence>
<dbReference type="SUPFAM" id="SSF103473">
    <property type="entry name" value="MFS general substrate transporter"/>
    <property type="match status" value="1"/>
</dbReference>
<evidence type="ECO:0000256" key="1">
    <source>
        <dbReference type="ARBA" id="ARBA00004141"/>
    </source>
</evidence>
<keyword evidence="5" id="KW-0762">Sugar transport</keyword>
<keyword evidence="6 11" id="KW-0812">Transmembrane</keyword>
<keyword evidence="9 11" id="KW-0472">Membrane</keyword>
<evidence type="ECO:0000256" key="7">
    <source>
        <dbReference type="ARBA" id="ARBA00022847"/>
    </source>
</evidence>
<feature type="transmembrane region" description="Helical" evidence="11">
    <location>
        <begin position="403"/>
        <end position="427"/>
    </location>
</feature>
<comment type="caution">
    <text evidence="12">The sequence shown here is derived from an EMBL/GenBank/DDBJ whole genome shotgun (WGS) entry which is preliminary data.</text>
</comment>
<feature type="region of interest" description="Disordered" evidence="10">
    <location>
        <begin position="1"/>
        <end position="25"/>
    </location>
</feature>
<feature type="transmembrane region" description="Helical" evidence="11">
    <location>
        <begin position="70"/>
        <end position="90"/>
    </location>
</feature>
<sequence length="513" mass="54594">MESDATATKLPPPHAEEATVAPPADQSSPLRKIITVATLAIGIQFVWALQLTILTPYVQILGTPHMWVSFIWLCGPISGIIVQPLVGFYSDRCTSRFGRRRPFIIAGTLSVVFASFLVGYAADIGHSLGNSDEAKLRPRTIAVFIIGFWIIDFANNLLQGPCRSFIADLAAGHHSKTRTGYAFYTLFTAAGNILGSAAGSSGGIHRALPFTKTTSCDEYCADVKTCFLFAAAIQLALVTVSATYVKEKPLRITDSVGNGGKGGIGELFGALRELKRPMWIVLLVTSFNWFAWFPFLLYNTDWMGVEVYGAQDKKERVYTMGVHAGALGLMLNSAVAGAASLGLGALARGFRGEKRLWGVVNFLLALCLAMTVVVSKMAEHSRRYAVGNDGFREPLPPRAGVKAAALTLYSVLGLPFAITCSIPYTLASIFSSAAGAGQGLSLAILNLAVVIPQMVMSLVSGPWDKLFGGNLPAFVLGAAAAAISGILSLLFLPSPPPDFTKPASVTHNTVSQL</sequence>
<evidence type="ECO:0000256" key="4">
    <source>
        <dbReference type="ARBA" id="ARBA00022448"/>
    </source>
</evidence>
<dbReference type="CDD" id="cd17313">
    <property type="entry name" value="MFS_SLC45_SUC"/>
    <property type="match status" value="1"/>
</dbReference>
<evidence type="ECO:0000256" key="6">
    <source>
        <dbReference type="ARBA" id="ARBA00022692"/>
    </source>
</evidence>
<evidence type="ECO:0000256" key="11">
    <source>
        <dbReference type="SAM" id="Phobius"/>
    </source>
</evidence>
<dbReference type="PANTHER" id="PTHR19432">
    <property type="entry name" value="SUGAR TRANSPORTER"/>
    <property type="match status" value="1"/>
</dbReference>
<keyword evidence="7" id="KW-0769">Symport</keyword>
<evidence type="ECO:0000256" key="2">
    <source>
        <dbReference type="ARBA" id="ARBA00004914"/>
    </source>
</evidence>
<comment type="pathway">
    <text evidence="2">Glycan biosynthesis; sucrose metabolism.</text>
</comment>
<feature type="transmembrane region" description="Helical" evidence="11">
    <location>
        <begin position="278"/>
        <end position="298"/>
    </location>
</feature>
<feature type="transmembrane region" description="Helical" evidence="11">
    <location>
        <begin position="318"/>
        <end position="344"/>
    </location>
</feature>
<dbReference type="Proteomes" id="UP001341840">
    <property type="component" value="Unassembled WGS sequence"/>
</dbReference>
<comment type="subcellular location">
    <subcellularLocation>
        <location evidence="1">Membrane</location>
        <topology evidence="1">Multi-pass membrane protein</topology>
    </subcellularLocation>
</comment>
<feature type="transmembrane region" description="Helical" evidence="11">
    <location>
        <begin position="33"/>
        <end position="58"/>
    </location>
</feature>
<feature type="transmembrane region" description="Helical" evidence="11">
    <location>
        <begin position="102"/>
        <end position="121"/>
    </location>
</feature>
<gene>
    <name evidence="12" type="primary">SUT1_10</name>
    <name evidence="12" type="ORF">PIB30_067064</name>
</gene>
<feature type="transmembrane region" description="Helical" evidence="11">
    <location>
        <begin position="471"/>
        <end position="492"/>
    </location>
</feature>
<evidence type="ECO:0000313" key="12">
    <source>
        <dbReference type="EMBL" id="MED6198516.1"/>
    </source>
</evidence>
<evidence type="ECO:0000256" key="5">
    <source>
        <dbReference type="ARBA" id="ARBA00022597"/>
    </source>
</evidence>
<keyword evidence="4" id="KW-0813">Transport</keyword>
<reference evidence="12 13" key="1">
    <citation type="journal article" date="2023" name="Plants (Basel)">
        <title>Bridging the Gap: Combining Genomics and Transcriptomics Approaches to Understand Stylosanthes scabra, an Orphan Legume from the Brazilian Caatinga.</title>
        <authorList>
            <person name="Ferreira-Neto J.R.C."/>
            <person name="da Silva M.D."/>
            <person name="Binneck E."/>
            <person name="de Melo N.F."/>
            <person name="da Silva R.H."/>
            <person name="de Melo A.L.T.M."/>
            <person name="Pandolfi V."/>
            <person name="Bustamante F.O."/>
            <person name="Brasileiro-Vidal A.C."/>
            <person name="Benko-Iseppon A.M."/>
        </authorList>
    </citation>
    <scope>NUCLEOTIDE SEQUENCE [LARGE SCALE GENOMIC DNA]</scope>
    <source>
        <tissue evidence="12">Leaves</tissue>
    </source>
</reference>
<name>A0ABU6XL06_9FABA</name>
<evidence type="ECO:0000313" key="13">
    <source>
        <dbReference type="Proteomes" id="UP001341840"/>
    </source>
</evidence>
<feature type="transmembrane region" description="Helical" evidence="11">
    <location>
        <begin position="141"/>
        <end position="158"/>
    </location>
</feature>
<accession>A0ABU6XL06</accession>